<dbReference type="EMBL" id="AP024355">
    <property type="protein sequence ID" value="BCR03469.1"/>
    <property type="molecule type" value="Genomic_DNA"/>
</dbReference>
<name>A0ABM8HMF7_9BACT</name>
<reference evidence="1 2" key="2">
    <citation type="journal article" date="2021" name="Int. J. Syst. Evol. Microbiol.">
        <title>Isolation and Polyphasic Characterization of Desulfuromonas versatilis sp. Nov., an Electrogenic Bacteria Capable of Versatile Metabolism Isolated from a Graphene Oxide-Reducing Enrichment Culture.</title>
        <authorList>
            <person name="Xie L."/>
            <person name="Yoshida N."/>
            <person name="Ishii S."/>
            <person name="Meng L."/>
        </authorList>
    </citation>
    <scope>NUCLEOTIDE SEQUENCE [LARGE SCALE GENOMIC DNA]</scope>
    <source>
        <strain evidence="1 2">NIT-T3</strain>
    </source>
</reference>
<accession>A0ABM8HMF7</accession>
<protein>
    <submittedName>
        <fullName evidence="1">Uncharacterized protein</fullName>
    </submittedName>
</protein>
<dbReference type="RefSeq" id="WP_221250940.1">
    <property type="nucleotide sequence ID" value="NZ_AP024355.1"/>
</dbReference>
<proteinExistence type="predicted"/>
<dbReference type="Proteomes" id="UP001319827">
    <property type="component" value="Chromosome"/>
</dbReference>
<keyword evidence="2" id="KW-1185">Reference proteome</keyword>
<organism evidence="1 2">
    <name type="scientific">Desulfuromonas versatilis</name>
    <dbReference type="NCBI Taxonomy" id="2802975"/>
    <lineage>
        <taxon>Bacteria</taxon>
        <taxon>Pseudomonadati</taxon>
        <taxon>Thermodesulfobacteriota</taxon>
        <taxon>Desulfuromonadia</taxon>
        <taxon>Desulfuromonadales</taxon>
        <taxon>Desulfuromonadaceae</taxon>
        <taxon>Desulfuromonas</taxon>
    </lineage>
</organism>
<reference evidence="1 2" key="1">
    <citation type="journal article" date="2016" name="C (Basel)">
        <title>Selective Growth of and Electricity Production by Marine Exoelectrogenic Bacteria in Self-Aggregated Hydrogel of Microbially Reduced Graphene Oxide.</title>
        <authorList>
            <person name="Yoshida N."/>
            <person name="Goto Y."/>
            <person name="Miyata Y."/>
        </authorList>
    </citation>
    <scope>NUCLEOTIDE SEQUENCE [LARGE SCALE GENOMIC DNA]</scope>
    <source>
        <strain evidence="1 2">NIT-T3</strain>
    </source>
</reference>
<sequence length="112" mass="13239">MAERISFNINAELYENENDELAIRFPDERVFANVGTHKEDSFVRDCIEKLEHHHQPTEWTEIPAHQLLYARGWHCVARMGYVSGDPEKPGLEFEIEPEQLSRHAREYLREAF</sequence>
<evidence type="ECO:0000313" key="1">
    <source>
        <dbReference type="EMBL" id="BCR03469.1"/>
    </source>
</evidence>
<evidence type="ECO:0000313" key="2">
    <source>
        <dbReference type="Proteomes" id="UP001319827"/>
    </source>
</evidence>
<gene>
    <name evidence="1" type="ORF">DESUT3_05380</name>
</gene>